<dbReference type="Proteomes" id="UP001209540">
    <property type="component" value="Unassembled WGS sequence"/>
</dbReference>
<evidence type="ECO:0000256" key="2">
    <source>
        <dbReference type="SAM" id="MobiDB-lite"/>
    </source>
</evidence>
<dbReference type="PANTHER" id="PTHR17550">
    <property type="entry name" value="E3 UBIQUITIN-PROTEIN LIGASE TTC3"/>
    <property type="match status" value="1"/>
</dbReference>
<organism evidence="4 5">
    <name type="scientific">Phascolomyces articulosus</name>
    <dbReference type="NCBI Taxonomy" id="60185"/>
    <lineage>
        <taxon>Eukaryota</taxon>
        <taxon>Fungi</taxon>
        <taxon>Fungi incertae sedis</taxon>
        <taxon>Mucoromycota</taxon>
        <taxon>Mucoromycotina</taxon>
        <taxon>Mucoromycetes</taxon>
        <taxon>Mucorales</taxon>
        <taxon>Lichtheimiaceae</taxon>
        <taxon>Phascolomyces</taxon>
    </lineage>
</organism>
<dbReference type="EMBL" id="JAIXMP010000004">
    <property type="protein sequence ID" value="KAI9274464.1"/>
    <property type="molecule type" value="Genomic_DNA"/>
</dbReference>
<dbReference type="Gene3D" id="3.30.40.10">
    <property type="entry name" value="Zinc/RING finger domain, C3HC4 (zinc finger)"/>
    <property type="match status" value="1"/>
</dbReference>
<comment type="caution">
    <text evidence="4">The sequence shown here is derived from an EMBL/GenBank/DDBJ whole genome shotgun (WGS) entry which is preliminary data.</text>
</comment>
<reference evidence="4" key="2">
    <citation type="submission" date="2023-02" db="EMBL/GenBank/DDBJ databases">
        <authorList>
            <consortium name="DOE Joint Genome Institute"/>
            <person name="Mondo S.J."/>
            <person name="Chang Y."/>
            <person name="Wang Y."/>
            <person name="Ahrendt S."/>
            <person name="Andreopoulos W."/>
            <person name="Barry K."/>
            <person name="Beard J."/>
            <person name="Benny G.L."/>
            <person name="Blankenship S."/>
            <person name="Bonito G."/>
            <person name="Cuomo C."/>
            <person name="Desiro A."/>
            <person name="Gervers K.A."/>
            <person name="Hundley H."/>
            <person name="Kuo A."/>
            <person name="LaButti K."/>
            <person name="Lang B.F."/>
            <person name="Lipzen A."/>
            <person name="O'Donnell K."/>
            <person name="Pangilinan J."/>
            <person name="Reynolds N."/>
            <person name="Sandor L."/>
            <person name="Smith M.W."/>
            <person name="Tsang A."/>
            <person name="Grigoriev I.V."/>
            <person name="Stajich J.E."/>
            <person name="Spatafora J.W."/>
        </authorList>
    </citation>
    <scope>NUCLEOTIDE SEQUENCE</scope>
    <source>
        <strain evidence="4">RSA 2281</strain>
    </source>
</reference>
<keyword evidence="1" id="KW-0862">Zinc</keyword>
<dbReference type="Pfam" id="PF13639">
    <property type="entry name" value="zf-RING_2"/>
    <property type="match status" value="1"/>
</dbReference>
<dbReference type="GO" id="GO:0008270">
    <property type="term" value="F:zinc ion binding"/>
    <property type="evidence" value="ECO:0007669"/>
    <property type="project" value="UniProtKB-KW"/>
</dbReference>
<feature type="region of interest" description="Disordered" evidence="2">
    <location>
        <begin position="73"/>
        <end position="235"/>
    </location>
</feature>
<dbReference type="PROSITE" id="PS50089">
    <property type="entry name" value="ZF_RING_2"/>
    <property type="match status" value="1"/>
</dbReference>
<dbReference type="AlphaFoldDB" id="A0AAD5PHN4"/>
<feature type="compositionally biased region" description="Polar residues" evidence="2">
    <location>
        <begin position="214"/>
        <end position="225"/>
    </location>
</feature>
<keyword evidence="1" id="KW-0863">Zinc-finger</keyword>
<accession>A0AAD5PHN4</accession>
<feature type="domain" description="RING-type" evidence="3">
    <location>
        <begin position="295"/>
        <end position="337"/>
    </location>
</feature>
<feature type="compositionally biased region" description="Basic and acidic residues" evidence="2">
    <location>
        <begin position="113"/>
        <end position="125"/>
    </location>
</feature>
<protein>
    <recommendedName>
        <fullName evidence="3">RING-type domain-containing protein</fullName>
    </recommendedName>
</protein>
<dbReference type="SUPFAM" id="SSF57850">
    <property type="entry name" value="RING/U-box"/>
    <property type="match status" value="1"/>
</dbReference>
<evidence type="ECO:0000313" key="5">
    <source>
        <dbReference type="Proteomes" id="UP001209540"/>
    </source>
</evidence>
<dbReference type="InterPro" id="IPR013083">
    <property type="entry name" value="Znf_RING/FYVE/PHD"/>
</dbReference>
<reference evidence="4" key="1">
    <citation type="journal article" date="2022" name="IScience">
        <title>Evolution of zygomycete secretomes and the origins of terrestrial fungal ecologies.</title>
        <authorList>
            <person name="Chang Y."/>
            <person name="Wang Y."/>
            <person name="Mondo S."/>
            <person name="Ahrendt S."/>
            <person name="Andreopoulos W."/>
            <person name="Barry K."/>
            <person name="Beard J."/>
            <person name="Benny G.L."/>
            <person name="Blankenship S."/>
            <person name="Bonito G."/>
            <person name="Cuomo C."/>
            <person name="Desiro A."/>
            <person name="Gervers K.A."/>
            <person name="Hundley H."/>
            <person name="Kuo A."/>
            <person name="LaButti K."/>
            <person name="Lang B.F."/>
            <person name="Lipzen A."/>
            <person name="O'Donnell K."/>
            <person name="Pangilinan J."/>
            <person name="Reynolds N."/>
            <person name="Sandor L."/>
            <person name="Smith M.E."/>
            <person name="Tsang A."/>
            <person name="Grigoriev I.V."/>
            <person name="Stajich J.E."/>
            <person name="Spatafora J.W."/>
        </authorList>
    </citation>
    <scope>NUCLEOTIDE SEQUENCE</scope>
    <source>
        <strain evidence="4">RSA 2281</strain>
    </source>
</reference>
<dbReference type="PANTHER" id="PTHR17550:SF4">
    <property type="entry name" value="E3 UBIQUITIN-PROTEIN LIGASE TTC3"/>
    <property type="match status" value="1"/>
</dbReference>
<evidence type="ECO:0000259" key="3">
    <source>
        <dbReference type="PROSITE" id="PS50089"/>
    </source>
</evidence>
<sequence>MSRSSGVYQQPTTMWDSRYDDPFLEDGAPVFPDENVIYFCHNCNTEVGAYLREDYQPVCDTCFGEFLELRESNNASSSTTTTTTTRRPSIRQSTTTSRNNNTSNYLSVPPRQDNQRDRDEQRQRNNTDFQETQPGISFRLYNNNNVTGSNSSNNNNSNNTGYYSGSNSNDEWWRSLSTPTTSTSTPSPSLTIPDTTTRRSNNRRKKWWQKLSLRRNSSSSAQPTANDGRGDTRVVNGRLNQFASSLIRLKRPGNASSASFTSFHTTNSQNIAGGSSSAIETPLPSSWQDDEEESCAICSEDLYSPTMPAVKLSCQHIFHRTCVSHWLERDTTCPYCRRITYMRDAEPVTRPPKH</sequence>
<keyword evidence="5" id="KW-1185">Reference proteome</keyword>
<feature type="compositionally biased region" description="Low complexity" evidence="2">
    <location>
        <begin position="141"/>
        <end position="199"/>
    </location>
</feature>
<gene>
    <name evidence="4" type="ORF">BDA99DRAFT_497563</name>
</gene>
<dbReference type="InterPro" id="IPR001841">
    <property type="entry name" value="Znf_RING"/>
</dbReference>
<evidence type="ECO:0000313" key="4">
    <source>
        <dbReference type="EMBL" id="KAI9274464.1"/>
    </source>
</evidence>
<proteinExistence type="predicted"/>
<evidence type="ECO:0000256" key="1">
    <source>
        <dbReference type="PROSITE-ProRule" id="PRU00175"/>
    </source>
</evidence>
<feature type="compositionally biased region" description="Low complexity" evidence="2">
    <location>
        <begin position="76"/>
        <end position="104"/>
    </location>
</feature>
<feature type="region of interest" description="Disordered" evidence="2">
    <location>
        <begin position="1"/>
        <end position="20"/>
    </location>
</feature>
<keyword evidence="1" id="KW-0479">Metal-binding</keyword>
<name>A0AAD5PHN4_9FUNG</name>
<feature type="compositionally biased region" description="Polar residues" evidence="2">
    <location>
        <begin position="1"/>
        <end position="15"/>
    </location>
</feature>
<dbReference type="SMART" id="SM00184">
    <property type="entry name" value="RING"/>
    <property type="match status" value="1"/>
</dbReference>